<dbReference type="RefSeq" id="WP_344306417.1">
    <property type="nucleotide sequence ID" value="NZ_BAAANO010000004.1"/>
</dbReference>
<keyword evidence="4" id="KW-0560">Oxidoreductase</keyword>
<dbReference type="PANTHER" id="PTHR42934">
    <property type="entry name" value="GLYCOLATE OXIDASE SUBUNIT GLCD"/>
    <property type="match status" value="1"/>
</dbReference>
<keyword evidence="7" id="KW-1185">Reference proteome</keyword>
<comment type="cofactor">
    <cofactor evidence="1">
        <name>FAD</name>
        <dbReference type="ChEBI" id="CHEBI:57692"/>
    </cofactor>
</comment>
<dbReference type="InterPro" id="IPR006094">
    <property type="entry name" value="Oxid_FAD_bind_N"/>
</dbReference>
<dbReference type="InterPro" id="IPR016169">
    <property type="entry name" value="FAD-bd_PCMH_sub2"/>
</dbReference>
<dbReference type="InterPro" id="IPR004113">
    <property type="entry name" value="FAD-bd_oxidored_4_C"/>
</dbReference>
<dbReference type="SUPFAM" id="SSF56176">
    <property type="entry name" value="FAD-binding/transporter-associated domain-like"/>
    <property type="match status" value="1"/>
</dbReference>
<name>A0ABP5EL50_9MICO</name>
<evidence type="ECO:0000256" key="3">
    <source>
        <dbReference type="ARBA" id="ARBA00022827"/>
    </source>
</evidence>
<dbReference type="InterPro" id="IPR036318">
    <property type="entry name" value="FAD-bd_PCMH-like_sf"/>
</dbReference>
<dbReference type="InterPro" id="IPR016171">
    <property type="entry name" value="Vanillyl_alc_oxidase_C-sub2"/>
</dbReference>
<dbReference type="EMBL" id="BAAANO010000004">
    <property type="protein sequence ID" value="GAA1999313.1"/>
    <property type="molecule type" value="Genomic_DNA"/>
</dbReference>
<reference evidence="7" key="1">
    <citation type="journal article" date="2019" name="Int. J. Syst. Evol. Microbiol.">
        <title>The Global Catalogue of Microorganisms (GCM) 10K type strain sequencing project: providing services to taxonomists for standard genome sequencing and annotation.</title>
        <authorList>
            <consortium name="The Broad Institute Genomics Platform"/>
            <consortium name="The Broad Institute Genome Sequencing Center for Infectious Disease"/>
            <person name="Wu L."/>
            <person name="Ma J."/>
        </authorList>
    </citation>
    <scope>NUCLEOTIDE SEQUENCE [LARGE SCALE GENOMIC DNA]</scope>
    <source>
        <strain evidence="7">JCM 14546</strain>
    </source>
</reference>
<dbReference type="SUPFAM" id="SSF55103">
    <property type="entry name" value="FAD-linked oxidases, C-terminal domain"/>
    <property type="match status" value="1"/>
</dbReference>
<evidence type="ECO:0000313" key="6">
    <source>
        <dbReference type="EMBL" id="GAA1999313.1"/>
    </source>
</evidence>
<dbReference type="InterPro" id="IPR016166">
    <property type="entry name" value="FAD-bd_PCMH"/>
</dbReference>
<organism evidence="6 7">
    <name type="scientific">Brevibacterium samyangense</name>
    <dbReference type="NCBI Taxonomy" id="366888"/>
    <lineage>
        <taxon>Bacteria</taxon>
        <taxon>Bacillati</taxon>
        <taxon>Actinomycetota</taxon>
        <taxon>Actinomycetes</taxon>
        <taxon>Micrococcales</taxon>
        <taxon>Brevibacteriaceae</taxon>
        <taxon>Brevibacterium</taxon>
    </lineage>
</organism>
<comment type="caution">
    <text evidence="6">The sequence shown here is derived from an EMBL/GenBank/DDBJ whole genome shotgun (WGS) entry which is preliminary data.</text>
</comment>
<evidence type="ECO:0000256" key="2">
    <source>
        <dbReference type="ARBA" id="ARBA00022630"/>
    </source>
</evidence>
<dbReference type="Gene3D" id="3.30.70.2740">
    <property type="match status" value="1"/>
</dbReference>
<sequence length="476" mass="49405">MTAVLLPPSADLDLAPLAAALTPRALVTDPDVVAAHSEDKALFCAVGQARALVRAATIEDVQATLRFAHAHAVPVVPQGARTGLSGGANAMDGAILLNVAKMNAVLDVNPVEKTATVQPGVVNLDLKKHLEPFGLAYPPDPGSVAISSIGGNVATNAGGLCCVKYGVTRDYVRSLKVVLADGSLTTVGRPTAKGVAGFELSHLFVGSEGTLGVVVEVTLDLVPALPDPLTAVGLFPTSTAAARTVTAFMESGAQPSMLEFIDGPTIGMINAYGDFGLDDGTGAMLLVQSNGDGSPERAQAELESFSRIARENGATDVTYSDDPRDSELLVAARRAISPAIEAYCHREHLGELVDDVCVPLARMADFSSALDAISARYPDNLIASCAHAGDGNFHPCVFFDQDSEESNRLAQEAFGEIMAAGLALGGTITGEHGVGYLKAEWLAKELDPASRALHLAIKNALDPKGILNPGKMLRAL</sequence>
<dbReference type="Pfam" id="PF02913">
    <property type="entry name" value="FAD-oxidase_C"/>
    <property type="match status" value="1"/>
</dbReference>
<gene>
    <name evidence="6" type="ORF">GCM10009755_03510</name>
</gene>
<dbReference type="Proteomes" id="UP001500755">
    <property type="component" value="Unassembled WGS sequence"/>
</dbReference>
<evidence type="ECO:0000256" key="1">
    <source>
        <dbReference type="ARBA" id="ARBA00001974"/>
    </source>
</evidence>
<dbReference type="PANTHER" id="PTHR42934:SF2">
    <property type="entry name" value="GLYCOLATE OXIDASE SUBUNIT GLCD"/>
    <property type="match status" value="1"/>
</dbReference>
<evidence type="ECO:0000256" key="4">
    <source>
        <dbReference type="ARBA" id="ARBA00023002"/>
    </source>
</evidence>
<accession>A0ABP5EL50</accession>
<evidence type="ECO:0000259" key="5">
    <source>
        <dbReference type="PROSITE" id="PS51387"/>
    </source>
</evidence>
<dbReference type="Gene3D" id="3.30.465.10">
    <property type="match status" value="1"/>
</dbReference>
<dbReference type="Gene3D" id="1.10.45.10">
    <property type="entry name" value="Vanillyl-alcohol Oxidase, Chain A, domain 4"/>
    <property type="match status" value="1"/>
</dbReference>
<protein>
    <submittedName>
        <fullName evidence="6">FAD-linked oxidase C-terminal domain-containing protein</fullName>
    </submittedName>
</protein>
<keyword evidence="2" id="KW-0285">Flavoprotein</keyword>
<dbReference type="PROSITE" id="PS51387">
    <property type="entry name" value="FAD_PCMH"/>
    <property type="match status" value="1"/>
</dbReference>
<evidence type="ECO:0000313" key="7">
    <source>
        <dbReference type="Proteomes" id="UP001500755"/>
    </source>
</evidence>
<dbReference type="Pfam" id="PF01565">
    <property type="entry name" value="FAD_binding_4"/>
    <property type="match status" value="1"/>
</dbReference>
<dbReference type="InterPro" id="IPR016164">
    <property type="entry name" value="FAD-linked_Oxase-like_C"/>
</dbReference>
<feature type="domain" description="FAD-binding PCMH-type" evidence="5">
    <location>
        <begin position="45"/>
        <end position="224"/>
    </location>
</feature>
<dbReference type="InterPro" id="IPR051914">
    <property type="entry name" value="FAD-linked_OxidoTrans_Type4"/>
</dbReference>
<keyword evidence="3" id="KW-0274">FAD</keyword>
<proteinExistence type="predicted"/>